<name>A0A1D7USQ2_9LEPT</name>
<dbReference type="AlphaFoldDB" id="A0A1D7USQ2"/>
<proteinExistence type="predicted"/>
<evidence type="ECO:0000313" key="1">
    <source>
        <dbReference type="EMBL" id="AOP32554.1"/>
    </source>
</evidence>
<evidence type="ECO:0000313" key="2">
    <source>
        <dbReference type="Proteomes" id="UP000094197"/>
    </source>
</evidence>
<dbReference type="KEGG" id="laj:A0128_00870"/>
<accession>A0A1D7USQ2</accession>
<dbReference type="OrthoDB" id="345610at2"/>
<gene>
    <name evidence="1" type="ORF">A0128_00870</name>
</gene>
<dbReference type="EMBL" id="CP015217">
    <property type="protein sequence ID" value="AOP32554.1"/>
    <property type="molecule type" value="Genomic_DNA"/>
</dbReference>
<reference evidence="1 2" key="1">
    <citation type="submission" date="2016-04" db="EMBL/GenBank/DDBJ databases">
        <title>Complete genome seqeunce of Leptospira alstonii serovar Room22.</title>
        <authorList>
            <person name="Nally J.E."/>
            <person name="Bayles D.O."/>
            <person name="Hurley D."/>
            <person name="Fanning S."/>
            <person name="McMahon B.J."/>
            <person name="Arent Z."/>
        </authorList>
    </citation>
    <scope>NUCLEOTIDE SEQUENCE [LARGE SCALE GENOMIC DNA]</scope>
    <source>
        <strain evidence="1 2">GWTS #1</strain>
    </source>
</reference>
<dbReference type="RefSeq" id="WP_069605804.1">
    <property type="nucleotide sequence ID" value="NZ_CP015217.1"/>
</dbReference>
<keyword evidence="2" id="KW-1185">Reference proteome</keyword>
<protein>
    <submittedName>
        <fullName evidence="1">Uncharacterized protein</fullName>
    </submittedName>
</protein>
<dbReference type="Proteomes" id="UP000094197">
    <property type="component" value="Chromosome 1"/>
</dbReference>
<sequence>MNLTKKQKILRSIRVAKDVFEEAWKEVPDHMIRKLKAEELADYMIRHVIPVIERRRIISASYVRKVVCKKEIAIA</sequence>
<organism evidence="1 2">
    <name type="scientific">Leptospira tipperaryensis</name>
    <dbReference type="NCBI Taxonomy" id="2564040"/>
    <lineage>
        <taxon>Bacteria</taxon>
        <taxon>Pseudomonadati</taxon>
        <taxon>Spirochaetota</taxon>
        <taxon>Spirochaetia</taxon>
        <taxon>Leptospirales</taxon>
        <taxon>Leptospiraceae</taxon>
        <taxon>Leptospira</taxon>
    </lineage>
</organism>